<evidence type="ECO:0000313" key="2">
    <source>
        <dbReference type="Proteomes" id="UP001157353"/>
    </source>
</evidence>
<proteinExistence type="predicted"/>
<dbReference type="EMBL" id="BSPQ01000002">
    <property type="protein sequence ID" value="GLS90231.1"/>
    <property type="molecule type" value="Genomic_DNA"/>
</dbReference>
<organism evidence="1 2">
    <name type="scientific">Psychromonas marina</name>
    <dbReference type="NCBI Taxonomy" id="88364"/>
    <lineage>
        <taxon>Bacteria</taxon>
        <taxon>Pseudomonadati</taxon>
        <taxon>Pseudomonadota</taxon>
        <taxon>Gammaproteobacteria</taxon>
        <taxon>Alteromonadales</taxon>
        <taxon>Psychromonadaceae</taxon>
        <taxon>Psychromonas</taxon>
    </lineage>
</organism>
<accession>A0ABQ6DYI9</accession>
<sequence>MLLILTFDNIFLHCISTLLSPSSRRYSNVGSHPTYEIYHLKIGGYNKFERQILSWLSYYRGISRMSYIKLI</sequence>
<protein>
    <submittedName>
        <fullName evidence="1">Uncharacterized protein</fullName>
    </submittedName>
</protein>
<comment type="caution">
    <text evidence="1">The sequence shown here is derived from an EMBL/GenBank/DDBJ whole genome shotgun (WGS) entry which is preliminary data.</text>
</comment>
<dbReference type="Proteomes" id="UP001157353">
    <property type="component" value="Unassembled WGS sequence"/>
</dbReference>
<keyword evidence="2" id="KW-1185">Reference proteome</keyword>
<gene>
    <name evidence="1" type="ORF">GCM10007916_12980</name>
</gene>
<name>A0ABQ6DYI9_9GAMM</name>
<evidence type="ECO:0000313" key="1">
    <source>
        <dbReference type="EMBL" id="GLS90231.1"/>
    </source>
</evidence>
<reference evidence="2" key="1">
    <citation type="journal article" date="2019" name="Int. J. Syst. Evol. Microbiol.">
        <title>The Global Catalogue of Microorganisms (GCM) 10K type strain sequencing project: providing services to taxonomists for standard genome sequencing and annotation.</title>
        <authorList>
            <consortium name="The Broad Institute Genomics Platform"/>
            <consortium name="The Broad Institute Genome Sequencing Center for Infectious Disease"/>
            <person name="Wu L."/>
            <person name="Ma J."/>
        </authorList>
    </citation>
    <scope>NUCLEOTIDE SEQUENCE [LARGE SCALE GENOMIC DNA]</scope>
    <source>
        <strain evidence="2">NBRC 103166</strain>
    </source>
</reference>